<keyword evidence="8 9" id="KW-0460">Magnesium</keyword>
<feature type="active site" description="Proton donor/acceptor" evidence="9">
    <location>
        <position position="159"/>
    </location>
</feature>
<keyword evidence="4 9" id="KW-0479">Metal-binding</keyword>
<dbReference type="EMBL" id="JBEGCJ010000004">
    <property type="protein sequence ID" value="MEQ6917707.1"/>
    <property type="molecule type" value="Genomic_DNA"/>
</dbReference>
<comment type="cofactor">
    <cofactor evidence="9">
        <name>Mg(2+)</name>
        <dbReference type="ChEBI" id="CHEBI:18420"/>
    </cofactor>
    <cofactor evidence="9">
        <name>Mn(2+)</name>
        <dbReference type="ChEBI" id="CHEBI:29035"/>
    </cofactor>
    <text evidence="9">Mg(2+). Can also accept Mn(2+).</text>
</comment>
<feature type="site" description="Transition state stabilizer" evidence="9">
    <location>
        <position position="190"/>
    </location>
</feature>
<comment type="caution">
    <text evidence="11">The sequence shown here is derived from an EMBL/GenBank/DDBJ whole genome shotgun (WGS) entry which is preliminary data.</text>
</comment>
<keyword evidence="6 9" id="KW-0418">Kinase</keyword>
<feature type="binding site" evidence="9">
    <location>
        <position position="8"/>
    </location>
    <ligand>
        <name>Mg(2+)</name>
        <dbReference type="ChEBI" id="CHEBI:18420"/>
    </ligand>
</feature>
<dbReference type="SUPFAM" id="SSF53067">
    <property type="entry name" value="Actin-like ATPase domain"/>
    <property type="match status" value="2"/>
</dbReference>
<feature type="binding site" evidence="9">
    <location>
        <position position="15"/>
    </location>
    <ligand>
        <name>ATP</name>
        <dbReference type="ChEBI" id="CHEBI:30616"/>
    </ligand>
</feature>
<evidence type="ECO:0000256" key="5">
    <source>
        <dbReference type="ARBA" id="ARBA00022741"/>
    </source>
</evidence>
<dbReference type="Pfam" id="PF00871">
    <property type="entry name" value="Acetate_kinase"/>
    <property type="match status" value="1"/>
</dbReference>
<evidence type="ECO:0000256" key="6">
    <source>
        <dbReference type="ARBA" id="ARBA00022777"/>
    </source>
</evidence>
<dbReference type="PANTHER" id="PTHR21060">
    <property type="entry name" value="ACETATE KINASE"/>
    <property type="match status" value="1"/>
</dbReference>
<evidence type="ECO:0000313" key="12">
    <source>
        <dbReference type="Proteomes" id="UP001442468"/>
    </source>
</evidence>
<dbReference type="EC" id="2.7.2.1" evidence="9"/>
<gene>
    <name evidence="9" type="primary">ackA</name>
    <name evidence="11" type="ORF">ABE960_09255</name>
</gene>
<dbReference type="GO" id="GO:0008776">
    <property type="term" value="F:acetate kinase activity"/>
    <property type="evidence" value="ECO:0007669"/>
    <property type="project" value="UniProtKB-EC"/>
</dbReference>
<comment type="function">
    <text evidence="9">Catalyzes the formation of acetyl phosphate from acetate and ATP. Can also catalyze the reverse reaction.</text>
</comment>
<evidence type="ECO:0000313" key="11">
    <source>
        <dbReference type="EMBL" id="MEQ6917707.1"/>
    </source>
</evidence>
<feature type="binding site" evidence="9">
    <location>
        <begin position="337"/>
        <end position="341"/>
    </location>
    <ligand>
        <name>ATP</name>
        <dbReference type="ChEBI" id="CHEBI:30616"/>
    </ligand>
</feature>
<accession>A0ABV1NF91</accession>
<dbReference type="PROSITE" id="PS01076">
    <property type="entry name" value="ACETATE_KINASE_2"/>
    <property type="match status" value="1"/>
</dbReference>
<name>A0ABV1NF91_9GAMM</name>
<comment type="subcellular location">
    <subcellularLocation>
        <location evidence="9">Cytoplasm</location>
    </subcellularLocation>
</comment>
<comment type="similarity">
    <text evidence="1 9 10">Belongs to the acetokinase family.</text>
</comment>
<reference evidence="11 12" key="1">
    <citation type="submission" date="2024-05" db="EMBL/GenBank/DDBJ databases">
        <title>Halomonas sp. SSM6 16S ribosomal RNA gene Genome sequencing and assembly.</title>
        <authorList>
            <person name="Yook S."/>
        </authorList>
    </citation>
    <scope>NUCLEOTIDE SEQUENCE [LARGE SCALE GENOMIC DNA]</scope>
    <source>
        <strain evidence="11 12">SSM6</strain>
    </source>
</reference>
<evidence type="ECO:0000256" key="7">
    <source>
        <dbReference type="ARBA" id="ARBA00022840"/>
    </source>
</evidence>
<feature type="binding site" evidence="9">
    <location>
        <begin position="292"/>
        <end position="294"/>
    </location>
    <ligand>
        <name>ATP</name>
        <dbReference type="ChEBI" id="CHEBI:30616"/>
    </ligand>
</feature>
<dbReference type="NCBIfam" id="TIGR00016">
    <property type="entry name" value="ackA"/>
    <property type="match status" value="1"/>
</dbReference>
<keyword evidence="7 9" id="KW-0067">ATP-binding</keyword>
<keyword evidence="12" id="KW-1185">Reference proteome</keyword>
<evidence type="ECO:0000256" key="4">
    <source>
        <dbReference type="ARBA" id="ARBA00022723"/>
    </source>
</evidence>
<dbReference type="InterPro" id="IPR043129">
    <property type="entry name" value="ATPase_NBD"/>
</dbReference>
<protein>
    <recommendedName>
        <fullName evidence="9">Acetate kinase</fullName>
        <ecNumber evidence="9">2.7.2.1</ecNumber>
    </recommendedName>
    <alternativeName>
        <fullName evidence="9">Acetokinase</fullName>
    </alternativeName>
</protein>
<dbReference type="Gene3D" id="3.30.420.40">
    <property type="match status" value="2"/>
</dbReference>
<evidence type="ECO:0000256" key="8">
    <source>
        <dbReference type="ARBA" id="ARBA00022842"/>
    </source>
</evidence>
<keyword evidence="2 9" id="KW-0963">Cytoplasm</keyword>
<feature type="site" description="Transition state stabilizer" evidence="9">
    <location>
        <position position="250"/>
    </location>
</feature>
<dbReference type="PANTHER" id="PTHR21060:SF21">
    <property type="entry name" value="ACETATE KINASE"/>
    <property type="match status" value="1"/>
</dbReference>
<evidence type="ECO:0000256" key="9">
    <source>
        <dbReference type="HAMAP-Rule" id="MF_00020"/>
    </source>
</evidence>
<dbReference type="HAMAP" id="MF_00020">
    <property type="entry name" value="Acetate_kinase"/>
    <property type="match status" value="1"/>
</dbReference>
<dbReference type="PROSITE" id="PS01075">
    <property type="entry name" value="ACETATE_KINASE_1"/>
    <property type="match status" value="1"/>
</dbReference>
<organism evidence="11 12">
    <name type="scientific">Halomonas aquatica</name>
    <dbReference type="NCBI Taxonomy" id="3151123"/>
    <lineage>
        <taxon>Bacteria</taxon>
        <taxon>Pseudomonadati</taxon>
        <taxon>Pseudomonadota</taxon>
        <taxon>Gammaproteobacteria</taxon>
        <taxon>Oceanospirillales</taxon>
        <taxon>Halomonadaceae</taxon>
        <taxon>Halomonas</taxon>
    </lineage>
</organism>
<keyword evidence="3 9" id="KW-0808">Transferase</keyword>
<evidence type="ECO:0000256" key="2">
    <source>
        <dbReference type="ARBA" id="ARBA00022490"/>
    </source>
</evidence>
<feature type="binding site" evidence="9">
    <location>
        <position position="102"/>
    </location>
    <ligand>
        <name>substrate</name>
    </ligand>
</feature>
<dbReference type="Proteomes" id="UP001442468">
    <property type="component" value="Unassembled WGS sequence"/>
</dbReference>
<dbReference type="InterPro" id="IPR000890">
    <property type="entry name" value="Aliphatic_acid_kin_short-chain"/>
</dbReference>
<comment type="pathway">
    <text evidence="9">Metabolic intermediate biosynthesis; acetyl-CoA biosynthesis; acetyl-CoA from acetate: step 1/2.</text>
</comment>
<evidence type="ECO:0000256" key="3">
    <source>
        <dbReference type="ARBA" id="ARBA00022679"/>
    </source>
</evidence>
<comment type="catalytic activity">
    <reaction evidence="9">
        <text>acetate + ATP = acetyl phosphate + ADP</text>
        <dbReference type="Rhea" id="RHEA:11352"/>
        <dbReference type="ChEBI" id="CHEBI:22191"/>
        <dbReference type="ChEBI" id="CHEBI:30089"/>
        <dbReference type="ChEBI" id="CHEBI:30616"/>
        <dbReference type="ChEBI" id="CHEBI:456216"/>
        <dbReference type="EC" id="2.7.2.1"/>
    </reaction>
</comment>
<dbReference type="RefSeq" id="WP_349761979.1">
    <property type="nucleotide sequence ID" value="NZ_JBEGCJ010000004.1"/>
</dbReference>
<proteinExistence type="inferred from homology"/>
<comment type="subunit">
    <text evidence="9">Homodimer.</text>
</comment>
<dbReference type="PRINTS" id="PR00471">
    <property type="entry name" value="ACETATEKNASE"/>
</dbReference>
<evidence type="ECO:0000256" key="1">
    <source>
        <dbReference type="ARBA" id="ARBA00008748"/>
    </source>
</evidence>
<keyword evidence="5 9" id="KW-0547">Nucleotide-binding</keyword>
<feature type="binding site" evidence="9">
    <location>
        <begin position="217"/>
        <end position="221"/>
    </location>
    <ligand>
        <name>ATP</name>
        <dbReference type="ChEBI" id="CHEBI:30616"/>
    </ligand>
</feature>
<dbReference type="PIRSF" id="PIRSF000722">
    <property type="entry name" value="Acetate_prop_kin"/>
    <property type="match status" value="1"/>
</dbReference>
<sequence>MNRILVLNSGSSSIKFALYDVDHADASLSDLAMRYQGQFFGLGGRSRSLPGLKLKDADGKSVSSVAMDDLPDHLDHHDALIRLLGWIEATPELEDITVVGHRVVHGGQHYHAPVILDDATLTELEALSPLAPLHQPYSLEPVKSLARQRPELMQVACFDTAFHTTQPKIAQQFALPRELTEKGLIRYGFHGLSYDYINCMLTKRLGGDTGGRVIAAHLGNGASLCAIQDGRSVASTTGFTALEGLPMGTRCGSLDPGLVLHLLAEEGMSVGAVGDLLYNRSGLLGVSGISSDMRELLASDAASAREAVELFVYRIAREIGSLAAAMGGLDHLVFTAGIGEHAAPVRQAVCEACEWLGLTLDDAANQRHATQINRHDSPIGAWVIPTDEERMIAWYSARLAACH</sequence>
<evidence type="ECO:0000256" key="10">
    <source>
        <dbReference type="RuleBase" id="RU003835"/>
    </source>
</evidence>
<dbReference type="InterPro" id="IPR023865">
    <property type="entry name" value="Aliphatic_acid_kinase_CS"/>
</dbReference>
<feature type="binding site" evidence="9">
    <location>
        <position position="388"/>
    </location>
    <ligand>
        <name>Mg(2+)</name>
        <dbReference type="ChEBI" id="CHEBI:18420"/>
    </ligand>
</feature>
<dbReference type="InterPro" id="IPR004372">
    <property type="entry name" value="Ac/propionate_kinase"/>
</dbReference>